<dbReference type="SMART" id="SM00387">
    <property type="entry name" value="HATPase_c"/>
    <property type="match status" value="1"/>
</dbReference>
<dbReference type="RefSeq" id="WP_342809855.1">
    <property type="nucleotide sequence ID" value="NZ_JAOPJZ010000018.1"/>
</dbReference>
<dbReference type="PANTHER" id="PTHR44936:SF10">
    <property type="entry name" value="SENSOR PROTEIN RSTB"/>
    <property type="match status" value="1"/>
</dbReference>
<dbReference type="Gene3D" id="3.30.565.10">
    <property type="entry name" value="Histidine kinase-like ATPase, C-terminal domain"/>
    <property type="match status" value="1"/>
</dbReference>
<name>A0AAP2ZAN9_9EURY</name>
<sequence length="586" mass="64482">MSSAAQSMAFVMLICAMPIAGVGAYAFKNREKPGATGLFFCLVGMAGWSVQLAFITWPTQFGPVYVNTTFRHAFQAMVMVGWVLLVWEYVRRDRVQVRPVHLMLLLTIPTLTVLLTATNPWHYLVLAAETPSNPSGISEFVLGPWYIVHMGFAIALVLLPAGVLLNDARGSHGTHRRQTGLLLVGCAIGFPGALNTHLFRNMASVPTYVDLTPIAFLLTTVLWGLAVFRYHLFSVVPVSRRNAIEMMGDPVVSVDAAGTVVDVNPAAAELFGAQSDPIGTELATFCTNQPHILALYERDGKQTGEITIETETGTRHFSLHVRPITQGTSETGSVIVLREITRLREREQELTLLKEVFSRVLRHNIRNQITVVEGHTRAMVDESDDERLTEHTTAILETTDQLLAHSEKARDLRKTIDAETMPITLDLTATVDEELEAYRRANSVVEIDCHRTEGVVVRAHPEIRKAVQELLENATDHYPGDPDELHLEVTVERAERFGRLRIEDNGTGVDPQEVDALRSGSETDLEHGSGVGLWMVDLLLQKSGGEFTIDNDSSLGGACVELALPLADSTLPRESESRSSVGSPRP</sequence>
<accession>A0AAP2ZAN9</accession>
<keyword evidence="8" id="KW-1133">Transmembrane helix</keyword>
<dbReference type="PROSITE" id="PS50109">
    <property type="entry name" value="HIS_KIN"/>
    <property type="match status" value="1"/>
</dbReference>
<feature type="transmembrane region" description="Helical" evidence="8">
    <location>
        <begin position="211"/>
        <end position="232"/>
    </location>
</feature>
<feature type="domain" description="Histidine kinase" evidence="9">
    <location>
        <begin position="360"/>
        <end position="568"/>
    </location>
</feature>
<dbReference type="InterPro" id="IPR036890">
    <property type="entry name" value="HATPase_C_sf"/>
</dbReference>
<evidence type="ECO:0000256" key="5">
    <source>
        <dbReference type="ARBA" id="ARBA00022777"/>
    </source>
</evidence>
<keyword evidence="6 11" id="KW-0067">ATP-binding</keyword>
<evidence type="ECO:0000259" key="9">
    <source>
        <dbReference type="PROSITE" id="PS50109"/>
    </source>
</evidence>
<dbReference type="Pfam" id="PF16927">
    <property type="entry name" value="HisKA_7TM"/>
    <property type="match status" value="1"/>
</dbReference>
<organism evidence="11 12">
    <name type="scientific">Natronosalvus hydrolyticus</name>
    <dbReference type="NCBI Taxonomy" id="2979988"/>
    <lineage>
        <taxon>Archaea</taxon>
        <taxon>Methanobacteriati</taxon>
        <taxon>Methanobacteriota</taxon>
        <taxon>Stenosarchaea group</taxon>
        <taxon>Halobacteria</taxon>
        <taxon>Halobacteriales</taxon>
        <taxon>Natrialbaceae</taxon>
        <taxon>Natronosalvus</taxon>
    </lineage>
</organism>
<keyword evidence="4" id="KW-0547">Nucleotide-binding</keyword>
<feature type="transmembrane region" description="Helical" evidence="8">
    <location>
        <begin position="69"/>
        <end position="90"/>
    </location>
</feature>
<evidence type="ECO:0000256" key="3">
    <source>
        <dbReference type="ARBA" id="ARBA00022679"/>
    </source>
</evidence>
<keyword evidence="8" id="KW-0472">Membrane</keyword>
<dbReference type="InterPro" id="IPR050980">
    <property type="entry name" value="2C_sensor_his_kinase"/>
</dbReference>
<dbReference type="PROSITE" id="PS50112">
    <property type="entry name" value="PAS"/>
    <property type="match status" value="1"/>
</dbReference>
<reference evidence="11 12" key="1">
    <citation type="submission" date="2022-09" db="EMBL/GenBank/DDBJ databases">
        <title>Enrichment on poylsaccharides allowed isolation of novel metabolic and taxonomic groups of Haloarchaea.</title>
        <authorList>
            <person name="Sorokin D.Y."/>
            <person name="Elcheninov A.G."/>
            <person name="Khizhniak T.V."/>
            <person name="Kolganova T.V."/>
            <person name="Kublanov I.V."/>
        </authorList>
    </citation>
    <scope>NUCLEOTIDE SEQUENCE [LARGE SCALE GENOMIC DNA]</scope>
    <source>
        <strain evidence="11 12">AArc-curdl1</strain>
    </source>
</reference>
<dbReference type="CDD" id="cd00130">
    <property type="entry name" value="PAS"/>
    <property type="match status" value="1"/>
</dbReference>
<dbReference type="InterPro" id="IPR005467">
    <property type="entry name" value="His_kinase_dom"/>
</dbReference>
<evidence type="ECO:0000256" key="2">
    <source>
        <dbReference type="ARBA" id="ARBA00012438"/>
    </source>
</evidence>
<gene>
    <name evidence="11" type="ORF">OB919_16390</name>
</gene>
<dbReference type="Pfam" id="PF00989">
    <property type="entry name" value="PAS"/>
    <property type="match status" value="1"/>
</dbReference>
<dbReference type="Proteomes" id="UP001321047">
    <property type="component" value="Unassembled WGS sequence"/>
</dbReference>
<comment type="caution">
    <text evidence="11">The sequence shown here is derived from an EMBL/GenBank/DDBJ whole genome shotgun (WGS) entry which is preliminary data.</text>
</comment>
<dbReference type="GO" id="GO:0005524">
    <property type="term" value="F:ATP binding"/>
    <property type="evidence" value="ECO:0007669"/>
    <property type="project" value="UniProtKB-KW"/>
</dbReference>
<evidence type="ECO:0000313" key="11">
    <source>
        <dbReference type="EMBL" id="MCU4753543.1"/>
    </source>
</evidence>
<dbReference type="InterPro" id="IPR035965">
    <property type="entry name" value="PAS-like_dom_sf"/>
</dbReference>
<feature type="transmembrane region" description="Helical" evidence="8">
    <location>
        <begin position="180"/>
        <end position="199"/>
    </location>
</feature>
<evidence type="ECO:0000256" key="6">
    <source>
        <dbReference type="ARBA" id="ARBA00022840"/>
    </source>
</evidence>
<dbReference type="InterPro" id="IPR003594">
    <property type="entry name" value="HATPase_dom"/>
</dbReference>
<dbReference type="PANTHER" id="PTHR44936">
    <property type="entry name" value="SENSOR PROTEIN CREC"/>
    <property type="match status" value="1"/>
</dbReference>
<dbReference type="NCBIfam" id="TIGR00229">
    <property type="entry name" value="sensory_box"/>
    <property type="match status" value="1"/>
</dbReference>
<dbReference type="GO" id="GO:0004673">
    <property type="term" value="F:protein histidine kinase activity"/>
    <property type="evidence" value="ECO:0007669"/>
    <property type="project" value="UniProtKB-EC"/>
</dbReference>
<dbReference type="InterPro" id="IPR031621">
    <property type="entry name" value="HisKA_7TM"/>
</dbReference>
<feature type="transmembrane region" description="Helical" evidence="8">
    <location>
        <begin position="38"/>
        <end position="57"/>
    </location>
</feature>
<evidence type="ECO:0000256" key="7">
    <source>
        <dbReference type="SAM" id="MobiDB-lite"/>
    </source>
</evidence>
<evidence type="ECO:0000256" key="8">
    <source>
        <dbReference type="SAM" id="Phobius"/>
    </source>
</evidence>
<feature type="transmembrane region" description="Helical" evidence="8">
    <location>
        <begin position="102"/>
        <end position="124"/>
    </location>
</feature>
<evidence type="ECO:0000256" key="4">
    <source>
        <dbReference type="ARBA" id="ARBA00022741"/>
    </source>
</evidence>
<feature type="transmembrane region" description="Helical" evidence="8">
    <location>
        <begin position="144"/>
        <end position="168"/>
    </location>
</feature>
<dbReference type="EC" id="2.7.13.3" evidence="2"/>
<dbReference type="InterPro" id="IPR013767">
    <property type="entry name" value="PAS_fold"/>
</dbReference>
<proteinExistence type="predicted"/>
<dbReference type="SUPFAM" id="SSF55874">
    <property type="entry name" value="ATPase domain of HSP90 chaperone/DNA topoisomerase II/histidine kinase"/>
    <property type="match status" value="1"/>
</dbReference>
<dbReference type="Pfam" id="PF02518">
    <property type="entry name" value="HATPase_c"/>
    <property type="match status" value="1"/>
</dbReference>
<comment type="catalytic activity">
    <reaction evidence="1">
        <text>ATP + protein L-histidine = ADP + protein N-phospho-L-histidine.</text>
        <dbReference type="EC" id="2.7.13.3"/>
    </reaction>
</comment>
<evidence type="ECO:0000259" key="10">
    <source>
        <dbReference type="PROSITE" id="PS50112"/>
    </source>
</evidence>
<dbReference type="SUPFAM" id="SSF55785">
    <property type="entry name" value="PYP-like sensor domain (PAS domain)"/>
    <property type="match status" value="1"/>
</dbReference>
<keyword evidence="5" id="KW-0418">Kinase</keyword>
<keyword evidence="8" id="KW-0812">Transmembrane</keyword>
<dbReference type="GO" id="GO:0006355">
    <property type="term" value="P:regulation of DNA-templated transcription"/>
    <property type="evidence" value="ECO:0007669"/>
    <property type="project" value="InterPro"/>
</dbReference>
<dbReference type="EMBL" id="JAOPJZ010000018">
    <property type="protein sequence ID" value="MCU4753543.1"/>
    <property type="molecule type" value="Genomic_DNA"/>
</dbReference>
<dbReference type="AlphaFoldDB" id="A0AAP2ZAN9"/>
<feature type="transmembrane region" description="Helical" evidence="8">
    <location>
        <begin position="6"/>
        <end position="26"/>
    </location>
</feature>
<keyword evidence="3" id="KW-0808">Transferase</keyword>
<dbReference type="InterPro" id="IPR000014">
    <property type="entry name" value="PAS"/>
</dbReference>
<feature type="domain" description="PAS" evidence="10">
    <location>
        <begin position="241"/>
        <end position="278"/>
    </location>
</feature>
<keyword evidence="12" id="KW-1185">Reference proteome</keyword>
<evidence type="ECO:0000256" key="1">
    <source>
        <dbReference type="ARBA" id="ARBA00000085"/>
    </source>
</evidence>
<feature type="region of interest" description="Disordered" evidence="7">
    <location>
        <begin position="504"/>
        <end position="526"/>
    </location>
</feature>
<dbReference type="Gene3D" id="3.30.450.20">
    <property type="entry name" value="PAS domain"/>
    <property type="match status" value="1"/>
</dbReference>
<evidence type="ECO:0000313" key="12">
    <source>
        <dbReference type="Proteomes" id="UP001321047"/>
    </source>
</evidence>
<protein>
    <recommendedName>
        <fullName evidence="2">histidine kinase</fullName>
        <ecNumber evidence="2">2.7.13.3</ecNumber>
    </recommendedName>
</protein>